<evidence type="ECO:0000259" key="2">
    <source>
        <dbReference type="Pfam" id="PF07157"/>
    </source>
</evidence>
<dbReference type="Proteomes" id="UP001200247">
    <property type="component" value="Unassembled WGS sequence"/>
</dbReference>
<evidence type="ECO:0000313" key="3">
    <source>
        <dbReference type="EMBL" id="MCG9027389.1"/>
    </source>
</evidence>
<name>A0ABD4SXF2_9NEIS</name>
<comment type="caution">
    <text evidence="3">The sequence shown here is derived from an EMBL/GenBank/DDBJ whole genome shotgun (WGS) entry which is preliminary data.</text>
</comment>
<accession>A0ABD4SXF2</accession>
<evidence type="ECO:0000256" key="1">
    <source>
        <dbReference type="SAM" id="MobiDB-lite"/>
    </source>
</evidence>
<gene>
    <name evidence="3" type="ORF">LH440_16105</name>
</gene>
<feature type="domain" description="DNA circulation N-terminal" evidence="2">
    <location>
        <begin position="7"/>
        <end position="91"/>
    </location>
</feature>
<feature type="compositionally biased region" description="Gly residues" evidence="1">
    <location>
        <begin position="258"/>
        <end position="269"/>
    </location>
</feature>
<reference evidence="3 4" key="1">
    <citation type="submission" date="2021-10" db="EMBL/GenBank/DDBJ databases">
        <title>Whole-genome sequencing analysis of Laribacter hongkongensis: virulence gene profiles, carbohydrate-active enzyme prediction, and antimicrobial resistance characterization.</title>
        <authorList>
            <person name="Yuan P."/>
            <person name="Zhan Y."/>
            <person name="Chen D."/>
        </authorList>
    </citation>
    <scope>NUCLEOTIDE SEQUENCE [LARGE SCALE GENOMIC DNA]</scope>
    <source>
        <strain evidence="3 4">W67</strain>
    </source>
</reference>
<dbReference type="AlphaFoldDB" id="A0ABD4SXF2"/>
<dbReference type="RefSeq" id="WP_239894670.1">
    <property type="nucleotide sequence ID" value="NZ_JAJAXM010000057.1"/>
</dbReference>
<dbReference type="InterPro" id="IPR009826">
    <property type="entry name" value="DNA_circ_N"/>
</dbReference>
<sequence length="429" mass="45753">MAWKDSLQDASFRGVRFDVIRTRDNADRDTASHEYPYLDGADIEDLGRKARGIHLTAIVWGDDYEHRLRELLKVLDEPGHGELVHPVFGSIAQAQLLGYAIEHDADSPDYCTLELSFAEATPGNPFFDHELPEQQARAVGQLADTARSGGIDAFASALDSLKGMKNSLSRLNALRSVMTGTLWAIKSQVGGIISTTLDLIDYPRAFASDLTGLIGSMADLRGFDTAVLKADWKNLASDMDGIVKLPARTASGAVTSGSSGGSGGSGGAGQPVMTAKPVPAPAEDVALVTTLVQLVTATELAATAADILAAEAQEPTLSPPDIEQMTNDVREVIQSSIEAHRAQFGVETARPVTEALKDVALAVQTAAMAVMDARPPLVQRTVDAPGNLHLLAFRWYGDYSRAAELARLNPLLVNPNLLKTGDVLNAYAR</sequence>
<proteinExistence type="predicted"/>
<evidence type="ECO:0000313" key="4">
    <source>
        <dbReference type="Proteomes" id="UP001200247"/>
    </source>
</evidence>
<dbReference type="Pfam" id="PF07157">
    <property type="entry name" value="DNA_circ_N"/>
    <property type="match status" value="1"/>
</dbReference>
<dbReference type="EMBL" id="JAJAXM010000057">
    <property type="protein sequence ID" value="MCG9027389.1"/>
    <property type="molecule type" value="Genomic_DNA"/>
</dbReference>
<organism evidence="3 4">
    <name type="scientific">Laribacter hongkongensis</name>
    <dbReference type="NCBI Taxonomy" id="168471"/>
    <lineage>
        <taxon>Bacteria</taxon>
        <taxon>Pseudomonadati</taxon>
        <taxon>Pseudomonadota</taxon>
        <taxon>Betaproteobacteria</taxon>
        <taxon>Neisseriales</taxon>
        <taxon>Aquaspirillaceae</taxon>
        <taxon>Laribacter</taxon>
    </lineage>
</organism>
<feature type="region of interest" description="Disordered" evidence="1">
    <location>
        <begin position="253"/>
        <end position="274"/>
    </location>
</feature>
<protein>
    <submittedName>
        <fullName evidence="3">DNA circularization N-terminal domain-containing protein</fullName>
    </submittedName>
</protein>